<dbReference type="PANTHER" id="PTHR45772">
    <property type="entry name" value="CONSERVED COMPONENT OF ABC TRANSPORTER FOR NATURAL AMINO ACIDS-RELATED"/>
    <property type="match status" value="1"/>
</dbReference>
<keyword evidence="3" id="KW-0067">ATP-binding</keyword>
<evidence type="ECO:0000259" key="4">
    <source>
        <dbReference type="PROSITE" id="PS50893"/>
    </source>
</evidence>
<dbReference type="SMART" id="SM00382">
    <property type="entry name" value="AAA"/>
    <property type="match status" value="1"/>
</dbReference>
<dbReference type="InterPro" id="IPR003593">
    <property type="entry name" value="AAA+_ATPase"/>
</dbReference>
<sequence length="248" mass="27165">MADPILEVISLTKCFGAIAASDGLTFSVKRGTIHGLIGPNGAGKSTAIAQLSGELQSDAGRVRFDGQDVTRWSVDKRARSGLQRSYQITSLLPEFTAEDNVAMAIQSQQGHSFRFWENARRDHSLRTPSRKILERVGLSDFADSPVMDLAHGQQRQLELAMVLATAPSMLLLDEPMAGMGQSESLRMMELLRPLKGDVTMLLVEHDMDVVFALADMITVLVKGQVLVTGTPDEIKGHPEVRRAYLGDY</sequence>
<dbReference type="SUPFAM" id="SSF52540">
    <property type="entry name" value="P-loop containing nucleoside triphosphate hydrolases"/>
    <property type="match status" value="1"/>
</dbReference>
<organism evidence="5 6">
    <name type="scientific">Kiloniella litopenaei</name>
    <dbReference type="NCBI Taxonomy" id="1549748"/>
    <lineage>
        <taxon>Bacteria</taxon>
        <taxon>Pseudomonadati</taxon>
        <taxon>Pseudomonadota</taxon>
        <taxon>Alphaproteobacteria</taxon>
        <taxon>Rhodospirillales</taxon>
        <taxon>Kiloniellaceae</taxon>
        <taxon>Kiloniella</taxon>
    </lineage>
</organism>
<comment type="caution">
    <text evidence="5">The sequence shown here is derived from an EMBL/GenBank/DDBJ whole genome shotgun (WGS) entry which is preliminary data.</text>
</comment>
<gene>
    <name evidence="5" type="ORF">WH95_14160</name>
</gene>
<proteinExistence type="predicted"/>
<dbReference type="GO" id="GO:0005886">
    <property type="term" value="C:plasma membrane"/>
    <property type="evidence" value="ECO:0007669"/>
    <property type="project" value="TreeGrafter"/>
</dbReference>
<evidence type="ECO:0000313" key="5">
    <source>
        <dbReference type="EMBL" id="KKJ76138.1"/>
    </source>
</evidence>
<protein>
    <submittedName>
        <fullName evidence="5">Branched-chain amino acid ABC transporter substrate-binding protein</fullName>
    </submittedName>
</protein>
<evidence type="ECO:0000313" key="6">
    <source>
        <dbReference type="Proteomes" id="UP000034491"/>
    </source>
</evidence>
<dbReference type="PROSITE" id="PS50893">
    <property type="entry name" value="ABC_TRANSPORTER_2"/>
    <property type="match status" value="1"/>
</dbReference>
<dbReference type="InterPro" id="IPR051120">
    <property type="entry name" value="ABC_AA/LPS_Transport"/>
</dbReference>
<dbReference type="PATRIC" id="fig|1549748.8.peg.1574"/>
<dbReference type="Gene3D" id="3.40.50.300">
    <property type="entry name" value="P-loop containing nucleotide triphosphate hydrolases"/>
    <property type="match status" value="1"/>
</dbReference>
<dbReference type="OrthoDB" id="8215423at2"/>
<feature type="domain" description="ABC transporter" evidence="4">
    <location>
        <begin position="6"/>
        <end position="247"/>
    </location>
</feature>
<evidence type="ECO:0000256" key="3">
    <source>
        <dbReference type="ARBA" id="ARBA00022840"/>
    </source>
</evidence>
<dbReference type="InterPro" id="IPR032823">
    <property type="entry name" value="BCA_ABC_TP_C"/>
</dbReference>
<dbReference type="CDD" id="cd03219">
    <property type="entry name" value="ABC_Mj1267_LivG_branched"/>
    <property type="match status" value="1"/>
</dbReference>
<dbReference type="RefSeq" id="WP_046508415.1">
    <property type="nucleotide sequence ID" value="NZ_CBDDLU010000002.1"/>
</dbReference>
<dbReference type="EMBL" id="LANI01000021">
    <property type="protein sequence ID" value="KKJ76138.1"/>
    <property type="molecule type" value="Genomic_DNA"/>
</dbReference>
<evidence type="ECO:0000256" key="1">
    <source>
        <dbReference type="ARBA" id="ARBA00022448"/>
    </source>
</evidence>
<dbReference type="GO" id="GO:0016887">
    <property type="term" value="F:ATP hydrolysis activity"/>
    <property type="evidence" value="ECO:0007669"/>
    <property type="project" value="InterPro"/>
</dbReference>
<dbReference type="InterPro" id="IPR027417">
    <property type="entry name" value="P-loop_NTPase"/>
</dbReference>
<dbReference type="InterPro" id="IPR003439">
    <property type="entry name" value="ABC_transporter-like_ATP-bd"/>
</dbReference>
<keyword evidence="1" id="KW-0813">Transport</keyword>
<accession>A0A0M2R965</accession>
<reference evidence="5 6" key="1">
    <citation type="submission" date="2015-03" db="EMBL/GenBank/DDBJ databases">
        <title>Genome sequence of Kiloniella sp. P1-1, isolated from the gut microflora of Pacific white shrimp, Penaeus vannamei.</title>
        <authorList>
            <person name="Shao Z."/>
            <person name="Wang L."/>
            <person name="Li X."/>
        </authorList>
    </citation>
    <scope>NUCLEOTIDE SEQUENCE [LARGE SCALE GENOMIC DNA]</scope>
    <source>
        <strain evidence="5 6">P1-1</strain>
    </source>
</reference>
<dbReference type="Pfam" id="PF12399">
    <property type="entry name" value="BCA_ABC_TP_C"/>
    <property type="match status" value="1"/>
</dbReference>
<evidence type="ECO:0000256" key="2">
    <source>
        <dbReference type="ARBA" id="ARBA00022741"/>
    </source>
</evidence>
<keyword evidence="2" id="KW-0547">Nucleotide-binding</keyword>
<dbReference type="AlphaFoldDB" id="A0A0M2R965"/>
<dbReference type="Pfam" id="PF00005">
    <property type="entry name" value="ABC_tran"/>
    <property type="match status" value="1"/>
</dbReference>
<dbReference type="Proteomes" id="UP000034491">
    <property type="component" value="Unassembled WGS sequence"/>
</dbReference>
<dbReference type="GO" id="GO:0005524">
    <property type="term" value="F:ATP binding"/>
    <property type="evidence" value="ECO:0007669"/>
    <property type="project" value="UniProtKB-KW"/>
</dbReference>
<dbReference type="STRING" id="1549748.WH95_14160"/>
<name>A0A0M2R965_9PROT</name>
<keyword evidence="6" id="KW-1185">Reference proteome</keyword>
<dbReference type="PANTHER" id="PTHR45772:SF2">
    <property type="entry name" value="ABC TRANSPORTER ATP-BINDING PROTEIN"/>
    <property type="match status" value="1"/>
</dbReference>